<protein>
    <submittedName>
        <fullName evidence="1">15328_t:CDS:1</fullName>
    </submittedName>
</protein>
<gene>
    <name evidence="1" type="ORF">FMOSSE_LOCUS4266</name>
</gene>
<comment type="caution">
    <text evidence="1">The sequence shown here is derived from an EMBL/GenBank/DDBJ whole genome shotgun (WGS) entry which is preliminary data.</text>
</comment>
<reference evidence="1" key="1">
    <citation type="submission" date="2021-06" db="EMBL/GenBank/DDBJ databases">
        <authorList>
            <person name="Kallberg Y."/>
            <person name="Tangrot J."/>
            <person name="Rosling A."/>
        </authorList>
    </citation>
    <scope>NUCLEOTIDE SEQUENCE</scope>
    <source>
        <strain evidence="1">87-6 pot B 2015</strain>
    </source>
</reference>
<dbReference type="EMBL" id="CAJVPP010000705">
    <property type="protein sequence ID" value="CAG8505575.1"/>
    <property type="molecule type" value="Genomic_DNA"/>
</dbReference>
<organism evidence="1 2">
    <name type="scientific">Funneliformis mosseae</name>
    <name type="common">Endomycorrhizal fungus</name>
    <name type="synonym">Glomus mosseae</name>
    <dbReference type="NCBI Taxonomy" id="27381"/>
    <lineage>
        <taxon>Eukaryota</taxon>
        <taxon>Fungi</taxon>
        <taxon>Fungi incertae sedis</taxon>
        <taxon>Mucoromycota</taxon>
        <taxon>Glomeromycotina</taxon>
        <taxon>Glomeromycetes</taxon>
        <taxon>Glomerales</taxon>
        <taxon>Glomeraceae</taxon>
        <taxon>Funneliformis</taxon>
    </lineage>
</organism>
<name>A0A9N8ZSF0_FUNMO</name>
<evidence type="ECO:0000313" key="1">
    <source>
        <dbReference type="EMBL" id="CAG8505575.1"/>
    </source>
</evidence>
<evidence type="ECO:0000313" key="2">
    <source>
        <dbReference type="Proteomes" id="UP000789375"/>
    </source>
</evidence>
<accession>A0A9N8ZSF0</accession>
<dbReference type="AlphaFoldDB" id="A0A9N8ZSF0"/>
<sequence length="47" mass="5755">MIRWKAKTKFPNNRLFIEQDLNLEVQELVKKLEELPYEEDDDFSNEV</sequence>
<proteinExistence type="predicted"/>
<dbReference type="Proteomes" id="UP000789375">
    <property type="component" value="Unassembled WGS sequence"/>
</dbReference>
<keyword evidence="2" id="KW-1185">Reference proteome</keyword>